<evidence type="ECO:0000256" key="1">
    <source>
        <dbReference type="ARBA" id="ARBA00022630"/>
    </source>
</evidence>
<dbReference type="Gene3D" id="3.20.20.70">
    <property type="entry name" value="Aldolase class I"/>
    <property type="match status" value="1"/>
</dbReference>
<dbReference type="InterPro" id="IPR013785">
    <property type="entry name" value="Aldolase_TIM"/>
</dbReference>
<dbReference type="CDD" id="cd04730">
    <property type="entry name" value="NPD_like"/>
    <property type="match status" value="1"/>
</dbReference>
<protein>
    <submittedName>
        <fullName evidence="4">Nitronate monooxygenase</fullName>
    </submittedName>
</protein>
<gene>
    <name evidence="4" type="ORF">PQJ73_00275</name>
</gene>
<dbReference type="Pfam" id="PF03060">
    <property type="entry name" value="NMO"/>
    <property type="match status" value="2"/>
</dbReference>
<keyword evidence="4" id="KW-0503">Monooxygenase</keyword>
<reference evidence="4" key="2">
    <citation type="submission" date="2023-02" db="EMBL/GenBank/DDBJ databases">
        <authorList>
            <person name="Rayyan A."/>
            <person name="Meyer T."/>
            <person name="Kyndt J.A."/>
        </authorList>
    </citation>
    <scope>NUCLEOTIDE SEQUENCE</scope>
    <source>
        <strain evidence="4">DSM 9987</strain>
    </source>
</reference>
<accession>A0ABT5J352</accession>
<organism evidence="4 5">
    <name type="scientific">Rhodoplanes tepidamans</name>
    <name type="common">Rhodoplanes cryptolactis</name>
    <dbReference type="NCBI Taxonomy" id="200616"/>
    <lineage>
        <taxon>Bacteria</taxon>
        <taxon>Pseudomonadati</taxon>
        <taxon>Pseudomonadota</taxon>
        <taxon>Alphaproteobacteria</taxon>
        <taxon>Hyphomicrobiales</taxon>
        <taxon>Nitrobacteraceae</taxon>
        <taxon>Rhodoplanes</taxon>
    </lineage>
</organism>
<evidence type="ECO:0000313" key="4">
    <source>
        <dbReference type="EMBL" id="MDC7784105.1"/>
    </source>
</evidence>
<evidence type="ECO:0000256" key="2">
    <source>
        <dbReference type="ARBA" id="ARBA00022643"/>
    </source>
</evidence>
<dbReference type="Proteomes" id="UP001165652">
    <property type="component" value="Unassembled WGS sequence"/>
</dbReference>
<evidence type="ECO:0000256" key="3">
    <source>
        <dbReference type="ARBA" id="ARBA00023002"/>
    </source>
</evidence>
<comment type="caution">
    <text evidence="4">The sequence shown here is derived from an EMBL/GenBank/DDBJ whole genome shotgun (WGS) entry which is preliminary data.</text>
</comment>
<reference evidence="4" key="1">
    <citation type="journal article" date="2023" name="Microbiol Resour">
        <title>Genome Sequences of Rhodoplanes serenus and Two Thermotolerant Strains, Rhodoplanes tepidamans and 'Rhodoplanes cryptolactis,' Further Refine the Genus.</title>
        <authorList>
            <person name="Rayyan A.A."/>
            <person name="Kyndt J.A."/>
        </authorList>
    </citation>
    <scope>NUCLEOTIDE SEQUENCE</scope>
    <source>
        <strain evidence="4">DSM 9987</strain>
    </source>
</reference>
<dbReference type="InterPro" id="IPR004136">
    <property type="entry name" value="NMO"/>
</dbReference>
<dbReference type="EMBL" id="JAQQLI010000001">
    <property type="protein sequence ID" value="MDC7784105.1"/>
    <property type="molecule type" value="Genomic_DNA"/>
</dbReference>
<keyword evidence="1" id="KW-0285">Flavoprotein</keyword>
<keyword evidence="2" id="KW-0288">FMN</keyword>
<proteinExistence type="predicted"/>
<dbReference type="PANTHER" id="PTHR32332">
    <property type="entry name" value="2-NITROPROPANE DIOXYGENASE"/>
    <property type="match status" value="1"/>
</dbReference>
<dbReference type="RefSeq" id="WP_272774956.1">
    <property type="nucleotide sequence ID" value="NZ_JAQQLI010000001.1"/>
</dbReference>
<sequence length="328" mass="33467">MRECLRTRVTDLLGIRYPILQAGMSWASSNAELPAAVSAAGGLGVIAAGPMYPDDLRAAVRRVRDLTAAPFAVNVPLYNKRADAFLQIVLDEKVPILVASQGGPGKHIARVKDAGVTWLHVAASPVHAAKAEAAGVDAVIAVGAEAGGHPPPDEVGTLVVVRAVVGAVCVPVIGGGGVADGAGIAALLSLGAEGVQLGTRFLLTPEARLHPAYKERALAAAIDDTTLVGRGRLPVRVLRNAFTQAVAAAQADGRPAAEIAALAEAATLKMAAHDGDVAHGKVEVGQSVGLIHEILPAAEVMRRLVAETEAAIARLTRMSSAATMAEPA</sequence>
<dbReference type="SUPFAM" id="SSF51412">
    <property type="entry name" value="Inosine monophosphate dehydrogenase (IMPDH)"/>
    <property type="match status" value="1"/>
</dbReference>
<evidence type="ECO:0000313" key="5">
    <source>
        <dbReference type="Proteomes" id="UP001165652"/>
    </source>
</evidence>
<keyword evidence="3" id="KW-0560">Oxidoreductase</keyword>
<keyword evidence="5" id="KW-1185">Reference proteome</keyword>
<name>A0ABT5J352_RHOTP</name>
<dbReference type="PANTHER" id="PTHR32332:SF20">
    <property type="entry name" value="2-NITROPROPANE DIOXYGENASE-LIKE PROTEIN"/>
    <property type="match status" value="1"/>
</dbReference>
<dbReference type="GO" id="GO:0004497">
    <property type="term" value="F:monooxygenase activity"/>
    <property type="evidence" value="ECO:0007669"/>
    <property type="project" value="UniProtKB-KW"/>
</dbReference>